<dbReference type="InterPro" id="IPR007210">
    <property type="entry name" value="ABC_Gly_betaine_transp_sub-bd"/>
</dbReference>
<evidence type="ECO:0000256" key="9">
    <source>
        <dbReference type="RuleBase" id="RU363032"/>
    </source>
</evidence>
<dbReference type="CDD" id="cd06261">
    <property type="entry name" value="TM_PBP2"/>
    <property type="match status" value="1"/>
</dbReference>
<evidence type="ECO:0000259" key="10">
    <source>
        <dbReference type="PROSITE" id="PS50928"/>
    </source>
</evidence>
<dbReference type="Pfam" id="PF00528">
    <property type="entry name" value="BPD_transp_1"/>
    <property type="match status" value="1"/>
</dbReference>
<keyword evidence="5 9" id="KW-1133">Transmembrane helix</keyword>
<dbReference type="Gene3D" id="3.40.190.100">
    <property type="entry name" value="Glycine betaine-binding periplasmic protein, domain 2"/>
    <property type="match status" value="1"/>
</dbReference>
<feature type="transmembrane region" description="Helical" evidence="9">
    <location>
        <begin position="43"/>
        <end position="70"/>
    </location>
</feature>
<evidence type="ECO:0000256" key="5">
    <source>
        <dbReference type="ARBA" id="ARBA00022989"/>
    </source>
</evidence>
<keyword evidence="6 9" id="KW-0472">Membrane</keyword>
<gene>
    <name evidence="11" type="ORF">SAMN04488025_1176</name>
</gene>
<comment type="similarity">
    <text evidence="7">In the C-terminal section; belongs to the OsmX family.</text>
</comment>
<proteinExistence type="inferred from homology"/>
<evidence type="ECO:0000256" key="6">
    <source>
        <dbReference type="ARBA" id="ARBA00023136"/>
    </source>
</evidence>
<feature type="transmembrane region" description="Helical" evidence="9">
    <location>
        <begin position="125"/>
        <end position="151"/>
    </location>
</feature>
<dbReference type="InterPro" id="IPR035906">
    <property type="entry name" value="MetI-like_sf"/>
</dbReference>
<sequence>MDKAVRWLQDHFAALFDWISSGIQPLVAFFQSLFTALPPVPTAVLIAALALLASRLSVSLFTLFGLLLIYNLGYWNEAAETISLVLTATTLSVVVGVPLGIVAAKSRRAQNLLTPILDFMQTMPAFVYLIPAVFFFALGAVPGVIASVIFAMPPTIRLTSLGIRQVSGDLIEAAEAFGSTPAQKLFKVQLPLAKSTIMAGINQTIMLSLSMVVIASMIGAGGLGTVVLQAITRLEVGKGFEGGLSIVIIAIILDRITQSLARDRKRTPVREKGKKGRWKAGLAILIVLTMVGAALAQHSVTNQQTVTLTYVNWESEVASTYVLKHVLEEEGFHVELKEVDAGPMFAAVASGDADGTTAAWLPVTHKDYMAEYKDRVVDLGPNLEGTRVGLVVPEYVEADSIEDLKSRAEEFDNRIIGIEAGAGVVQLAEKAIEDYGLDMELVTSSSAAMTASLEKAYRAKEPIVVTGWKPHWKFAKMKLKFLEDTKKTFGETENIHTLVRKGLKEDNPKAYRIMDRFRWTAQDMEEVMLMIQEGKTPEEAAAHWVENHPDKVKEWTK</sequence>
<evidence type="ECO:0000313" key="11">
    <source>
        <dbReference type="EMBL" id="SFG13041.1"/>
    </source>
</evidence>
<comment type="similarity">
    <text evidence="8">In the N-terminal section; belongs to the binding-protein-dependent transport system permease family.</text>
</comment>
<dbReference type="Gene3D" id="3.10.105.10">
    <property type="entry name" value="Dipeptide-binding Protein, Domain 3"/>
    <property type="match status" value="2"/>
</dbReference>
<evidence type="ECO:0000256" key="8">
    <source>
        <dbReference type="ARBA" id="ARBA00035652"/>
    </source>
</evidence>
<dbReference type="InterPro" id="IPR000515">
    <property type="entry name" value="MetI-like"/>
</dbReference>
<dbReference type="FunFam" id="1.10.3720.10:FF:000001">
    <property type="entry name" value="Glycine betaine ABC transporter, permease"/>
    <property type="match status" value="1"/>
</dbReference>
<dbReference type="GO" id="GO:0005275">
    <property type="term" value="F:amine transmembrane transporter activity"/>
    <property type="evidence" value="ECO:0007669"/>
    <property type="project" value="TreeGrafter"/>
</dbReference>
<feature type="transmembrane region" description="Helical" evidence="9">
    <location>
        <begin position="278"/>
        <end position="296"/>
    </location>
</feature>
<feature type="transmembrane region" description="Helical" evidence="9">
    <location>
        <begin position="82"/>
        <end position="105"/>
    </location>
</feature>
<keyword evidence="4 9" id="KW-0812">Transmembrane</keyword>
<dbReference type="PANTHER" id="PTHR47737:SF1">
    <property type="entry name" value="GLYCINE BETAINE_PROLINE BETAINE TRANSPORT SYSTEM PERMEASE PROTEIN PROW"/>
    <property type="match status" value="1"/>
</dbReference>
<feature type="domain" description="ABC transmembrane type-1" evidence="10">
    <location>
        <begin position="78"/>
        <end position="257"/>
    </location>
</feature>
<dbReference type="Proteomes" id="UP000198661">
    <property type="component" value="Unassembled WGS sequence"/>
</dbReference>
<reference evidence="11 12" key="1">
    <citation type="submission" date="2016-10" db="EMBL/GenBank/DDBJ databases">
        <authorList>
            <person name="de Groot N.N."/>
        </authorList>
    </citation>
    <scope>NUCLEOTIDE SEQUENCE [LARGE SCALE GENOMIC DNA]</scope>
    <source>
        <strain evidence="11 12">DSM 44945</strain>
    </source>
</reference>
<dbReference type="Gene3D" id="1.10.3720.10">
    <property type="entry name" value="MetI-like"/>
    <property type="match status" value="1"/>
</dbReference>
<organism evidence="11 12">
    <name type="scientific">Planifilum fulgidum</name>
    <dbReference type="NCBI Taxonomy" id="201973"/>
    <lineage>
        <taxon>Bacteria</taxon>
        <taxon>Bacillati</taxon>
        <taxon>Bacillota</taxon>
        <taxon>Bacilli</taxon>
        <taxon>Bacillales</taxon>
        <taxon>Thermoactinomycetaceae</taxon>
        <taxon>Planifilum</taxon>
    </lineage>
</organism>
<dbReference type="EMBL" id="FOOK01000017">
    <property type="protein sequence ID" value="SFG13041.1"/>
    <property type="molecule type" value="Genomic_DNA"/>
</dbReference>
<evidence type="ECO:0000256" key="3">
    <source>
        <dbReference type="ARBA" id="ARBA00022475"/>
    </source>
</evidence>
<dbReference type="SUPFAM" id="SSF53850">
    <property type="entry name" value="Periplasmic binding protein-like II"/>
    <property type="match status" value="1"/>
</dbReference>
<dbReference type="PANTHER" id="PTHR47737">
    <property type="entry name" value="GLYCINE BETAINE/PROLINE BETAINE TRANSPORT SYSTEM PERMEASE PROTEIN PROW"/>
    <property type="match status" value="1"/>
</dbReference>
<evidence type="ECO:0000256" key="1">
    <source>
        <dbReference type="ARBA" id="ARBA00004141"/>
    </source>
</evidence>
<evidence type="ECO:0000256" key="4">
    <source>
        <dbReference type="ARBA" id="ARBA00022692"/>
    </source>
</evidence>
<dbReference type="PROSITE" id="PS50928">
    <property type="entry name" value="ABC_TM1"/>
    <property type="match status" value="1"/>
</dbReference>
<dbReference type="CDD" id="cd13639">
    <property type="entry name" value="PBP2_OpuAC_like"/>
    <property type="match status" value="1"/>
</dbReference>
<comment type="subcellular location">
    <subcellularLocation>
        <location evidence="9">Cell membrane</location>
        <topology evidence="9">Multi-pass membrane protein</topology>
    </subcellularLocation>
    <subcellularLocation>
        <location evidence="1">Membrane</location>
        <topology evidence="1">Multi-pass membrane protein</topology>
    </subcellularLocation>
</comment>
<dbReference type="Pfam" id="PF04069">
    <property type="entry name" value="OpuAC"/>
    <property type="match status" value="1"/>
</dbReference>
<dbReference type="GO" id="GO:0031460">
    <property type="term" value="P:glycine betaine transport"/>
    <property type="evidence" value="ECO:0007669"/>
    <property type="project" value="TreeGrafter"/>
</dbReference>
<keyword evidence="2 9" id="KW-0813">Transport</keyword>
<name>A0A1I2PHZ2_9BACL</name>
<evidence type="ECO:0000313" key="12">
    <source>
        <dbReference type="Proteomes" id="UP000198661"/>
    </source>
</evidence>
<dbReference type="AlphaFoldDB" id="A0A1I2PHZ2"/>
<dbReference type="SUPFAM" id="SSF161098">
    <property type="entry name" value="MetI-like"/>
    <property type="match status" value="1"/>
</dbReference>
<dbReference type="GO" id="GO:0015226">
    <property type="term" value="F:carnitine transmembrane transporter activity"/>
    <property type="evidence" value="ECO:0007669"/>
    <property type="project" value="TreeGrafter"/>
</dbReference>
<accession>A0A1I2PHZ2</accession>
<keyword evidence="3" id="KW-1003">Cell membrane</keyword>
<evidence type="ECO:0000256" key="2">
    <source>
        <dbReference type="ARBA" id="ARBA00022448"/>
    </source>
</evidence>
<feature type="transmembrane region" description="Helical" evidence="9">
    <location>
        <begin position="240"/>
        <end position="257"/>
    </location>
</feature>
<feature type="transmembrane region" description="Helical" evidence="9">
    <location>
        <begin position="204"/>
        <end position="228"/>
    </location>
</feature>
<feature type="transmembrane region" description="Helical" evidence="9">
    <location>
        <begin position="12"/>
        <end position="37"/>
    </location>
</feature>
<keyword evidence="12" id="KW-1185">Reference proteome</keyword>
<dbReference type="GO" id="GO:0015871">
    <property type="term" value="P:choline transport"/>
    <property type="evidence" value="ECO:0007669"/>
    <property type="project" value="TreeGrafter"/>
</dbReference>
<evidence type="ECO:0000256" key="7">
    <source>
        <dbReference type="ARBA" id="ARBA00035642"/>
    </source>
</evidence>
<dbReference type="GO" id="GO:0043190">
    <property type="term" value="C:ATP-binding cassette (ABC) transporter complex"/>
    <property type="evidence" value="ECO:0007669"/>
    <property type="project" value="InterPro"/>
</dbReference>
<dbReference type="STRING" id="201973.SAMN04488025_1176"/>
<comment type="similarity">
    <text evidence="9">Belongs to the binding-protein-dependent transport system permease family.</text>
</comment>
<protein>
    <submittedName>
        <fullName evidence="11">Glycine betaine/proline transport system substrate-binding protein</fullName>
    </submittedName>
</protein>